<feature type="transmembrane region" description="Helical" evidence="6">
    <location>
        <begin position="20"/>
        <end position="43"/>
    </location>
</feature>
<dbReference type="Pfam" id="PF20628">
    <property type="entry name" value="Dyp_perox_C"/>
    <property type="match status" value="1"/>
</dbReference>
<evidence type="ECO:0000256" key="4">
    <source>
        <dbReference type="ARBA" id="ARBA00023002"/>
    </source>
</evidence>
<dbReference type="OrthoDB" id="76259at2759"/>
<name>A0A3P6RPC5_DIBLA</name>
<evidence type="ECO:0000256" key="1">
    <source>
        <dbReference type="ARBA" id="ARBA00001970"/>
    </source>
</evidence>
<keyword evidence="9" id="KW-1185">Reference proteome</keyword>
<evidence type="ECO:0000256" key="5">
    <source>
        <dbReference type="ARBA" id="ARBA00023004"/>
    </source>
</evidence>
<dbReference type="GO" id="GO:0005829">
    <property type="term" value="C:cytosol"/>
    <property type="evidence" value="ECO:0007669"/>
    <property type="project" value="TreeGrafter"/>
</dbReference>
<evidence type="ECO:0000256" key="6">
    <source>
        <dbReference type="SAM" id="Phobius"/>
    </source>
</evidence>
<reference evidence="8 9" key="1">
    <citation type="submission" date="2018-11" db="EMBL/GenBank/DDBJ databases">
        <authorList>
            <consortium name="Pathogen Informatics"/>
        </authorList>
    </citation>
    <scope>NUCLEOTIDE SEQUENCE [LARGE SCALE GENOMIC DNA]</scope>
</reference>
<protein>
    <recommendedName>
        <fullName evidence="7">Dyp-type peroxidase C-terminal domain-containing protein</fullName>
    </recommendedName>
</protein>
<evidence type="ECO:0000256" key="3">
    <source>
        <dbReference type="ARBA" id="ARBA00022723"/>
    </source>
</evidence>
<keyword evidence="6" id="KW-0812">Transmembrane</keyword>
<keyword evidence="6" id="KW-0472">Membrane</keyword>
<keyword evidence="6" id="KW-1133">Transmembrane helix</keyword>
<dbReference type="GO" id="GO:0046872">
    <property type="term" value="F:metal ion binding"/>
    <property type="evidence" value="ECO:0007669"/>
    <property type="project" value="UniProtKB-KW"/>
</dbReference>
<keyword evidence="4" id="KW-0560">Oxidoreductase</keyword>
<gene>
    <name evidence="8" type="ORF">DILT_LOCUS1564</name>
</gene>
<feature type="domain" description="Dyp-type peroxidase C-terminal" evidence="7">
    <location>
        <begin position="3"/>
        <end position="117"/>
    </location>
</feature>
<dbReference type="GO" id="GO:0020037">
    <property type="term" value="F:heme binding"/>
    <property type="evidence" value="ECO:0007669"/>
    <property type="project" value="InterPro"/>
</dbReference>
<dbReference type="GO" id="GO:0004601">
    <property type="term" value="F:peroxidase activity"/>
    <property type="evidence" value="ECO:0007669"/>
    <property type="project" value="UniProtKB-KW"/>
</dbReference>
<proteinExistence type="predicted"/>
<dbReference type="Proteomes" id="UP000281553">
    <property type="component" value="Unassembled WGS sequence"/>
</dbReference>
<evidence type="ECO:0000313" key="9">
    <source>
        <dbReference type="Proteomes" id="UP000281553"/>
    </source>
</evidence>
<dbReference type="InterPro" id="IPR048328">
    <property type="entry name" value="Dyp_perox_C"/>
</dbReference>
<comment type="cofactor">
    <cofactor evidence="1">
        <name>heme b</name>
        <dbReference type="ChEBI" id="CHEBI:60344"/>
    </cofactor>
</comment>
<dbReference type="PANTHER" id="PTHR30521:SF0">
    <property type="entry name" value="DYP-TYPE PEROXIDASE FAMILY PROTEIN"/>
    <property type="match status" value="1"/>
</dbReference>
<keyword evidence="5" id="KW-0408">Iron</keyword>
<evidence type="ECO:0000259" key="7">
    <source>
        <dbReference type="Pfam" id="PF20628"/>
    </source>
</evidence>
<dbReference type="SUPFAM" id="SSF54909">
    <property type="entry name" value="Dimeric alpha+beta barrel"/>
    <property type="match status" value="1"/>
</dbReference>
<dbReference type="AlphaFoldDB" id="A0A3P6RPC5"/>
<dbReference type="PANTHER" id="PTHR30521">
    <property type="entry name" value="DEFERROCHELATASE/PEROXIDASE"/>
    <property type="match status" value="1"/>
</dbReference>
<organism evidence="8 9">
    <name type="scientific">Dibothriocephalus latus</name>
    <name type="common">Fish tapeworm</name>
    <name type="synonym">Diphyllobothrium latum</name>
    <dbReference type="NCBI Taxonomy" id="60516"/>
    <lineage>
        <taxon>Eukaryota</taxon>
        <taxon>Metazoa</taxon>
        <taxon>Spiralia</taxon>
        <taxon>Lophotrochozoa</taxon>
        <taxon>Platyhelminthes</taxon>
        <taxon>Cestoda</taxon>
        <taxon>Eucestoda</taxon>
        <taxon>Diphyllobothriidea</taxon>
        <taxon>Diphyllobothriidae</taxon>
        <taxon>Dibothriocephalus</taxon>
    </lineage>
</organism>
<keyword evidence="2" id="KW-0575">Peroxidase</keyword>
<dbReference type="InterPro" id="IPR006314">
    <property type="entry name" value="Dyp_peroxidase"/>
</dbReference>
<sequence length="129" mass="14279">MEGWIGRTKEDSIEIKPIALGSHSFFVSSVFTLGAFVGVLGLLEAEADERRIVRHSLPYGTATGDAGLFFIAYSKTPKTLDWMLDRMVGHTADKATDGLFNFTTPLTGAYFYVPSKAELQDIFKKCSKY</sequence>
<dbReference type="InterPro" id="IPR011008">
    <property type="entry name" value="Dimeric_a/b-barrel"/>
</dbReference>
<dbReference type="EMBL" id="UYRU01011195">
    <property type="protein sequence ID" value="VDK46584.1"/>
    <property type="molecule type" value="Genomic_DNA"/>
</dbReference>
<evidence type="ECO:0000256" key="2">
    <source>
        <dbReference type="ARBA" id="ARBA00022559"/>
    </source>
</evidence>
<evidence type="ECO:0000313" key="8">
    <source>
        <dbReference type="EMBL" id="VDK46584.1"/>
    </source>
</evidence>
<dbReference type="PROSITE" id="PS51404">
    <property type="entry name" value="DYP_PEROXIDASE"/>
    <property type="match status" value="1"/>
</dbReference>
<keyword evidence="3" id="KW-0479">Metal-binding</keyword>
<accession>A0A3P6RPC5</accession>